<feature type="signal peptide" evidence="1">
    <location>
        <begin position="1"/>
        <end position="17"/>
    </location>
</feature>
<feature type="chain" id="PRO_5047326064" evidence="1">
    <location>
        <begin position="18"/>
        <end position="246"/>
    </location>
</feature>
<gene>
    <name evidence="2" type="ORF">ANN_01943</name>
</gene>
<reference evidence="2 3" key="1">
    <citation type="journal article" date="2022" name="Allergy">
        <title>Genome assembly and annotation of Periplaneta americana reveal a comprehensive cockroach allergen profile.</title>
        <authorList>
            <person name="Wang L."/>
            <person name="Xiong Q."/>
            <person name="Saelim N."/>
            <person name="Wang L."/>
            <person name="Nong W."/>
            <person name="Wan A.T."/>
            <person name="Shi M."/>
            <person name="Liu X."/>
            <person name="Cao Q."/>
            <person name="Hui J.H.L."/>
            <person name="Sookrung N."/>
            <person name="Leung T.F."/>
            <person name="Tungtrongchitr A."/>
            <person name="Tsui S.K.W."/>
        </authorList>
    </citation>
    <scope>NUCLEOTIDE SEQUENCE [LARGE SCALE GENOMIC DNA]</scope>
    <source>
        <strain evidence="2">PWHHKU_190912</strain>
    </source>
</reference>
<dbReference type="EMBL" id="JAJSOF020000003">
    <property type="protein sequence ID" value="KAJ4450516.1"/>
    <property type="molecule type" value="Genomic_DNA"/>
</dbReference>
<evidence type="ECO:0000313" key="2">
    <source>
        <dbReference type="EMBL" id="KAJ4450516.1"/>
    </source>
</evidence>
<feature type="non-terminal residue" evidence="2">
    <location>
        <position position="1"/>
    </location>
</feature>
<keyword evidence="1" id="KW-0732">Signal</keyword>
<name>A0ABQ8TWJ3_PERAM</name>
<keyword evidence="3" id="KW-1185">Reference proteome</keyword>
<evidence type="ECO:0000313" key="3">
    <source>
        <dbReference type="Proteomes" id="UP001148838"/>
    </source>
</evidence>
<proteinExistence type="predicted"/>
<comment type="caution">
    <text evidence="2">The sequence shown here is derived from an EMBL/GenBank/DDBJ whole genome shotgun (WGS) entry which is preliminary data.</text>
</comment>
<sequence length="246" mass="27381">GSHIVTTWIHLVWCSLAIPPHKVHFVIRNIKSRHLRWTGHVARTSECRNTYRMLVGRPEGKRPLGKPRRRRKDDIKMDLREVGCDGRDWINLAQNRGPMAGLCEGGNEPLGSLKTFPTHFELADQRSSKTSHLPRMITPFLDHSPQLKSGGTDAISSASVQSFQFSDSCVVFVGGREYAGWQSGYQQPAMPLSAVRGSLGRVADTDPDLETRDGRTRLPYKRAKKAQPLVFAVERAEAGGGNRDAT</sequence>
<evidence type="ECO:0000256" key="1">
    <source>
        <dbReference type="SAM" id="SignalP"/>
    </source>
</evidence>
<organism evidence="2 3">
    <name type="scientific">Periplaneta americana</name>
    <name type="common">American cockroach</name>
    <name type="synonym">Blatta americana</name>
    <dbReference type="NCBI Taxonomy" id="6978"/>
    <lineage>
        <taxon>Eukaryota</taxon>
        <taxon>Metazoa</taxon>
        <taxon>Ecdysozoa</taxon>
        <taxon>Arthropoda</taxon>
        <taxon>Hexapoda</taxon>
        <taxon>Insecta</taxon>
        <taxon>Pterygota</taxon>
        <taxon>Neoptera</taxon>
        <taxon>Polyneoptera</taxon>
        <taxon>Dictyoptera</taxon>
        <taxon>Blattodea</taxon>
        <taxon>Blattoidea</taxon>
        <taxon>Blattidae</taxon>
        <taxon>Blattinae</taxon>
        <taxon>Periplaneta</taxon>
    </lineage>
</organism>
<dbReference type="Proteomes" id="UP001148838">
    <property type="component" value="Unassembled WGS sequence"/>
</dbReference>
<protein>
    <submittedName>
        <fullName evidence="2">Uncharacterized protein</fullName>
    </submittedName>
</protein>
<accession>A0ABQ8TWJ3</accession>